<dbReference type="EMBL" id="AMCI01002813">
    <property type="protein sequence ID" value="EJX01793.1"/>
    <property type="molecule type" value="Genomic_DNA"/>
</dbReference>
<proteinExistence type="predicted"/>
<comment type="caution">
    <text evidence="1">The sequence shown here is derived from an EMBL/GenBank/DDBJ whole genome shotgun (WGS) entry which is preliminary data.</text>
</comment>
<gene>
    <name evidence="1" type="ORF">EVA_10102</name>
</gene>
<accession>J9GIK4</accession>
<name>J9GIK4_9ZZZZ</name>
<evidence type="ECO:0000313" key="1">
    <source>
        <dbReference type="EMBL" id="EJX01793.1"/>
    </source>
</evidence>
<reference evidence="1" key="1">
    <citation type="journal article" date="2012" name="PLoS ONE">
        <title>Gene sets for utilization of primary and secondary nutrition supplies in the distal gut of endangered iberian lynx.</title>
        <authorList>
            <person name="Alcaide M."/>
            <person name="Messina E."/>
            <person name="Richter M."/>
            <person name="Bargiela R."/>
            <person name="Peplies J."/>
            <person name="Huws S.A."/>
            <person name="Newbold C.J."/>
            <person name="Golyshin P.N."/>
            <person name="Simon M.A."/>
            <person name="Lopez G."/>
            <person name="Yakimov M.M."/>
            <person name="Ferrer M."/>
        </authorList>
    </citation>
    <scope>NUCLEOTIDE SEQUENCE</scope>
</reference>
<feature type="non-terminal residue" evidence="1">
    <location>
        <position position="85"/>
    </location>
</feature>
<dbReference type="AlphaFoldDB" id="J9GIK4"/>
<protein>
    <submittedName>
        <fullName evidence="1">Secreted protein</fullName>
    </submittedName>
</protein>
<organism evidence="1">
    <name type="scientific">gut metagenome</name>
    <dbReference type="NCBI Taxonomy" id="749906"/>
    <lineage>
        <taxon>unclassified sequences</taxon>
        <taxon>metagenomes</taxon>
        <taxon>organismal metagenomes</taxon>
    </lineage>
</organism>
<sequence length="85" mass="9741">MKKKWIYLGSMAFVGLLLYGSTRSYAMDYGGFDIEIGTEEAPFFPENWNQLPESPPAPVEEPPKIEEVPFDWQGESERVVQPENE</sequence>